<evidence type="ECO:0000256" key="1">
    <source>
        <dbReference type="SAM" id="Phobius"/>
    </source>
</evidence>
<dbReference type="NCBIfam" id="TIGR02523">
    <property type="entry name" value="type_IV_pilV"/>
    <property type="match status" value="1"/>
</dbReference>
<gene>
    <name evidence="3" type="ORF">SAMN04487962_1205</name>
</gene>
<organism evidence="3 4">
    <name type="scientific">Marinobacter segnicrescens</name>
    <dbReference type="NCBI Taxonomy" id="430453"/>
    <lineage>
        <taxon>Bacteria</taxon>
        <taxon>Pseudomonadati</taxon>
        <taxon>Pseudomonadota</taxon>
        <taxon>Gammaproteobacteria</taxon>
        <taxon>Pseudomonadales</taxon>
        <taxon>Marinobacteraceae</taxon>
        <taxon>Marinobacter</taxon>
    </lineage>
</organism>
<evidence type="ECO:0000313" key="3">
    <source>
        <dbReference type="EMBL" id="SET73553.1"/>
    </source>
</evidence>
<dbReference type="AlphaFoldDB" id="A0A1I0GQC7"/>
<feature type="domain" description="Type IV pilin Tt1218-like" evidence="2">
    <location>
        <begin position="43"/>
        <end position="90"/>
    </location>
</feature>
<feature type="transmembrane region" description="Helical" evidence="1">
    <location>
        <begin position="21"/>
        <end position="44"/>
    </location>
</feature>
<name>A0A1I0GQC7_9GAMM</name>
<protein>
    <submittedName>
        <fullName evidence="3">Type IV pilus assembly protein PilV</fullName>
    </submittedName>
</protein>
<dbReference type="RefSeq" id="WP_091853997.1">
    <property type="nucleotide sequence ID" value="NZ_FOHZ01000020.1"/>
</dbReference>
<dbReference type="EMBL" id="FOHZ01000020">
    <property type="protein sequence ID" value="SET73553.1"/>
    <property type="molecule type" value="Genomic_DNA"/>
</dbReference>
<sequence>MGKIQFKPQSSFGSKAKKNTGIALIEVLVAVLVLGVGLLGMAAMQSVSSQMTNGAEQRTQAVLLTADMLDRIRANRGAINSYNGVVIDPDNVNCATDFSYNNGQTVAQNDIAEWGNLLACTLPEGEGTVNVNAATGAVTVWIDWQRRDPDGQPVTVTTVI</sequence>
<evidence type="ECO:0000313" key="4">
    <source>
        <dbReference type="Proteomes" id="UP000198762"/>
    </source>
</evidence>
<accession>A0A1I0GQC7</accession>
<keyword evidence="1" id="KW-1133">Transmembrane helix</keyword>
<dbReference type="Pfam" id="PF22150">
    <property type="entry name" value="Tt1218-like"/>
    <property type="match status" value="1"/>
</dbReference>
<dbReference type="Proteomes" id="UP000198762">
    <property type="component" value="Unassembled WGS sequence"/>
</dbReference>
<keyword evidence="4" id="KW-1185">Reference proteome</keyword>
<dbReference type="InterPro" id="IPR054402">
    <property type="entry name" value="Tt1218-like_dom"/>
</dbReference>
<dbReference type="InterPro" id="IPR013362">
    <property type="entry name" value="Pilus_4_PilV"/>
</dbReference>
<keyword evidence="1" id="KW-0812">Transmembrane</keyword>
<reference evidence="4" key="1">
    <citation type="submission" date="2016-10" db="EMBL/GenBank/DDBJ databases">
        <authorList>
            <person name="Varghese N."/>
            <person name="Submissions S."/>
        </authorList>
    </citation>
    <scope>NUCLEOTIDE SEQUENCE [LARGE SCALE GENOMIC DNA]</scope>
    <source>
        <strain evidence="4">CGMCC 1.6489</strain>
    </source>
</reference>
<evidence type="ECO:0000259" key="2">
    <source>
        <dbReference type="Pfam" id="PF22150"/>
    </source>
</evidence>
<keyword evidence="1" id="KW-0472">Membrane</keyword>
<dbReference type="OrthoDB" id="8547299at2"/>
<dbReference type="STRING" id="430453.SAMN04487962_1205"/>
<proteinExistence type="predicted"/>